<accession>A0AAD6PWI8</accession>
<dbReference type="EMBL" id="JAQIZT010000015">
    <property type="protein sequence ID" value="KAJ6970267.1"/>
    <property type="molecule type" value="Genomic_DNA"/>
</dbReference>
<protein>
    <submittedName>
        <fullName evidence="2">Uncharacterized protein</fullName>
    </submittedName>
</protein>
<keyword evidence="3" id="KW-1185">Reference proteome</keyword>
<organism evidence="2 3">
    <name type="scientific">Populus alba x Populus x berolinensis</name>
    <dbReference type="NCBI Taxonomy" id="444605"/>
    <lineage>
        <taxon>Eukaryota</taxon>
        <taxon>Viridiplantae</taxon>
        <taxon>Streptophyta</taxon>
        <taxon>Embryophyta</taxon>
        <taxon>Tracheophyta</taxon>
        <taxon>Spermatophyta</taxon>
        <taxon>Magnoliopsida</taxon>
        <taxon>eudicotyledons</taxon>
        <taxon>Gunneridae</taxon>
        <taxon>Pentapetalae</taxon>
        <taxon>rosids</taxon>
        <taxon>fabids</taxon>
        <taxon>Malpighiales</taxon>
        <taxon>Salicaceae</taxon>
        <taxon>Saliceae</taxon>
        <taxon>Populus</taxon>
    </lineage>
</organism>
<dbReference type="AlphaFoldDB" id="A0AAD6PWI8"/>
<dbReference type="EMBL" id="JAQIZT010000015">
    <property type="protein sequence ID" value="KAJ6970269.1"/>
    <property type="molecule type" value="Genomic_DNA"/>
</dbReference>
<proteinExistence type="predicted"/>
<evidence type="ECO:0000313" key="3">
    <source>
        <dbReference type="Proteomes" id="UP001164929"/>
    </source>
</evidence>
<sequence length="48" mass="5130">MGFSRSNFCPFYQTPISGFQPKVSQNAKLASLDVGLLEVALAGSLLIL</sequence>
<gene>
    <name evidence="1" type="ORF">NC653_034759</name>
    <name evidence="2" type="ORF">NC653_034761</name>
</gene>
<dbReference type="Proteomes" id="UP001164929">
    <property type="component" value="Chromosome 15"/>
</dbReference>
<reference evidence="2" key="1">
    <citation type="journal article" date="2023" name="Mol. Ecol. Resour.">
        <title>Chromosome-level genome assembly of a triploid poplar Populus alba 'Berolinensis'.</title>
        <authorList>
            <person name="Chen S."/>
            <person name="Yu Y."/>
            <person name="Wang X."/>
            <person name="Wang S."/>
            <person name="Zhang T."/>
            <person name="Zhou Y."/>
            <person name="He R."/>
            <person name="Meng N."/>
            <person name="Wang Y."/>
            <person name="Liu W."/>
            <person name="Liu Z."/>
            <person name="Liu J."/>
            <person name="Guo Q."/>
            <person name="Huang H."/>
            <person name="Sederoff R.R."/>
            <person name="Wang G."/>
            <person name="Qu G."/>
            <person name="Chen S."/>
        </authorList>
    </citation>
    <scope>NUCLEOTIDE SEQUENCE</scope>
    <source>
        <strain evidence="2">SC-2020</strain>
    </source>
</reference>
<evidence type="ECO:0000313" key="1">
    <source>
        <dbReference type="EMBL" id="KAJ6970267.1"/>
    </source>
</evidence>
<comment type="caution">
    <text evidence="2">The sequence shown here is derived from an EMBL/GenBank/DDBJ whole genome shotgun (WGS) entry which is preliminary data.</text>
</comment>
<name>A0AAD6PWI8_9ROSI</name>
<evidence type="ECO:0000313" key="2">
    <source>
        <dbReference type="EMBL" id="KAJ6970269.1"/>
    </source>
</evidence>